<name>A0A2T5C0H1_9BACT</name>
<dbReference type="EMBL" id="QAAD01000011">
    <property type="protein sequence ID" value="PTN08060.1"/>
    <property type="molecule type" value="Genomic_DNA"/>
</dbReference>
<dbReference type="RefSeq" id="WP_107822789.1">
    <property type="nucleotide sequence ID" value="NZ_QAAD01000011.1"/>
</dbReference>
<gene>
    <name evidence="1" type="ORF">C8N47_111100</name>
</gene>
<dbReference type="AlphaFoldDB" id="A0A2T5C0H1"/>
<accession>A0A2T5C0H1</accession>
<evidence type="ECO:0000313" key="1">
    <source>
        <dbReference type="EMBL" id="PTN08060.1"/>
    </source>
</evidence>
<evidence type="ECO:0000313" key="2">
    <source>
        <dbReference type="Proteomes" id="UP000243525"/>
    </source>
</evidence>
<keyword evidence="2" id="KW-1185">Reference proteome</keyword>
<reference evidence="1 2" key="1">
    <citation type="submission" date="2018-04" db="EMBL/GenBank/DDBJ databases">
        <title>Genomic Encyclopedia of Archaeal and Bacterial Type Strains, Phase II (KMG-II): from individual species to whole genera.</title>
        <authorList>
            <person name="Goeker M."/>
        </authorList>
    </citation>
    <scope>NUCLEOTIDE SEQUENCE [LARGE SCALE GENOMIC DNA]</scope>
    <source>
        <strain evidence="1 2">DSM 28823</strain>
    </source>
</reference>
<comment type="caution">
    <text evidence="1">The sequence shown here is derived from an EMBL/GenBank/DDBJ whole genome shotgun (WGS) entry which is preliminary data.</text>
</comment>
<proteinExistence type="predicted"/>
<protein>
    <submittedName>
        <fullName evidence="1">Uncharacterized protein</fullName>
    </submittedName>
</protein>
<sequence length="155" mass="18197">MDTKHRKLMTLLTKLGMDKDQRHELIYSWTGGRTSSSKELYSDEMANLIWKLENDFNFKTNLNPLMEVERRNKRSQVLAIAQRCGIHEGTSFEKFNSFMLNRSILKKELHKYSLLELDDLIKQFRGLEQNYRSSASHAGTKAYNRERGFNDLSSN</sequence>
<organism evidence="1 2">
    <name type="scientific">Mangrovibacterium marinum</name>
    <dbReference type="NCBI Taxonomy" id="1639118"/>
    <lineage>
        <taxon>Bacteria</taxon>
        <taxon>Pseudomonadati</taxon>
        <taxon>Bacteroidota</taxon>
        <taxon>Bacteroidia</taxon>
        <taxon>Marinilabiliales</taxon>
        <taxon>Prolixibacteraceae</taxon>
        <taxon>Mangrovibacterium</taxon>
    </lineage>
</organism>
<dbReference type="OrthoDB" id="1068871at2"/>
<dbReference type="Proteomes" id="UP000243525">
    <property type="component" value="Unassembled WGS sequence"/>
</dbReference>